<name>A0A8S5NYI0_9CAUD</name>
<evidence type="ECO:0000313" key="1">
    <source>
        <dbReference type="EMBL" id="DAD99444.1"/>
    </source>
</evidence>
<organism evidence="1">
    <name type="scientific">Siphoviridae sp. ctNU74</name>
    <dbReference type="NCBI Taxonomy" id="2825471"/>
    <lineage>
        <taxon>Viruses</taxon>
        <taxon>Duplodnaviria</taxon>
        <taxon>Heunggongvirae</taxon>
        <taxon>Uroviricota</taxon>
        <taxon>Caudoviricetes</taxon>
    </lineage>
</organism>
<accession>A0A8S5NYI0</accession>
<protein>
    <submittedName>
        <fullName evidence="1">Uncharacterized protein</fullName>
    </submittedName>
</protein>
<dbReference type="EMBL" id="BK015285">
    <property type="protein sequence ID" value="DAD99444.1"/>
    <property type="molecule type" value="Genomic_DNA"/>
</dbReference>
<sequence>MNYEEAGIKMISEFKKKIYQRRFAHKYFDKKGALLISTLAYLNGIHAAGAITTEEMVKIKRKMIEEIEGE</sequence>
<proteinExistence type="predicted"/>
<reference evidence="1" key="1">
    <citation type="journal article" date="2021" name="Proc. Natl. Acad. Sci. U.S.A.">
        <title>A Catalog of Tens of Thousands of Viruses from Human Metagenomes Reveals Hidden Associations with Chronic Diseases.</title>
        <authorList>
            <person name="Tisza M.J."/>
            <person name="Buck C.B."/>
        </authorList>
    </citation>
    <scope>NUCLEOTIDE SEQUENCE</scope>
    <source>
        <strain evidence="1">CtNU74</strain>
    </source>
</reference>